<keyword evidence="1" id="KW-0472">Membrane</keyword>
<feature type="transmembrane region" description="Helical" evidence="1">
    <location>
        <begin position="22"/>
        <end position="43"/>
    </location>
</feature>
<dbReference type="AlphaFoldDB" id="A0AAU1HZH4"/>
<reference evidence="2" key="1">
    <citation type="submission" date="2022-10" db="EMBL/GenBank/DDBJ databases">
        <title>The complete genomes of actinobacterial strains from the NBC collection.</title>
        <authorList>
            <person name="Joergensen T.S."/>
            <person name="Alvarez Arevalo M."/>
            <person name="Sterndorff E.B."/>
            <person name="Faurdal D."/>
            <person name="Vuksanovic O."/>
            <person name="Mourched A.-S."/>
            <person name="Charusanti P."/>
            <person name="Shaw S."/>
            <person name="Blin K."/>
            <person name="Weber T."/>
        </authorList>
    </citation>
    <scope>NUCLEOTIDE SEQUENCE</scope>
    <source>
        <strain evidence="2">NBC 00180</strain>
    </source>
</reference>
<proteinExistence type="predicted"/>
<feature type="transmembrane region" description="Helical" evidence="1">
    <location>
        <begin position="144"/>
        <end position="165"/>
    </location>
</feature>
<evidence type="ECO:0000313" key="2">
    <source>
        <dbReference type="EMBL" id="WTP87179.1"/>
    </source>
</evidence>
<sequence length="211" mass="22215">MEKTLDAVEFPLSARVRGARRWLVATTVAGAVLVGAAVASVTADASGWVPVPRAIQAGSVLVTLFVLPVAWVGVHAVWALRGRSELFLAAGKHPRRRPTDRQLVDHLRDEHPLTPLWWMVSVLSSLGTLCLGVALPFALADGAALAGVLLGTGLAVSLAALALAVPGIRRAARQGSEDRRRRTELWSLPSAVERRLTNSLLGAGDGGHLGV</sequence>
<evidence type="ECO:0000256" key="1">
    <source>
        <dbReference type="SAM" id="Phobius"/>
    </source>
</evidence>
<keyword evidence="1" id="KW-1133">Transmembrane helix</keyword>
<name>A0AAU1HZH4_9ACTN</name>
<feature type="transmembrane region" description="Helical" evidence="1">
    <location>
        <begin position="55"/>
        <end position="80"/>
    </location>
</feature>
<protein>
    <submittedName>
        <fullName evidence="2">Uncharacterized protein</fullName>
    </submittedName>
</protein>
<keyword evidence="1" id="KW-0812">Transmembrane</keyword>
<dbReference type="EMBL" id="CP108140">
    <property type="protein sequence ID" value="WTP87179.1"/>
    <property type="molecule type" value="Genomic_DNA"/>
</dbReference>
<feature type="transmembrane region" description="Helical" evidence="1">
    <location>
        <begin position="116"/>
        <end position="138"/>
    </location>
</feature>
<accession>A0AAU1HZH4</accession>
<organism evidence="2">
    <name type="scientific">Streptomyces sp. NBC_00180</name>
    <dbReference type="NCBI Taxonomy" id="2903632"/>
    <lineage>
        <taxon>Bacteria</taxon>
        <taxon>Bacillati</taxon>
        <taxon>Actinomycetota</taxon>
        <taxon>Actinomycetes</taxon>
        <taxon>Kitasatosporales</taxon>
        <taxon>Streptomycetaceae</taxon>
        <taxon>Streptomyces</taxon>
    </lineage>
</organism>
<gene>
    <name evidence="2" type="ORF">OG477_18170</name>
</gene>